<dbReference type="GO" id="GO:0003729">
    <property type="term" value="F:mRNA binding"/>
    <property type="evidence" value="ECO:0007669"/>
    <property type="project" value="TreeGrafter"/>
</dbReference>
<dbReference type="InterPro" id="IPR018606">
    <property type="entry name" value="Arb1"/>
</dbReference>
<keyword evidence="6" id="KW-1185">Reference proteome</keyword>
<dbReference type="GO" id="GO:0033167">
    <property type="term" value="C:ARC complex"/>
    <property type="evidence" value="ECO:0007669"/>
    <property type="project" value="InterPro"/>
</dbReference>
<dbReference type="SUPFAM" id="SSF46785">
    <property type="entry name" value="Winged helix' DNA-binding domain"/>
    <property type="match status" value="1"/>
</dbReference>
<dbReference type="InterPro" id="IPR036390">
    <property type="entry name" value="WH_DNA-bd_sf"/>
</dbReference>
<proteinExistence type="predicted"/>
<dbReference type="AlphaFoldDB" id="A0A6A5TVR1"/>
<protein>
    <recommendedName>
        <fullName evidence="4">HTH La-type RNA-binding domain-containing protein</fullName>
    </recommendedName>
</protein>
<evidence type="ECO:0000256" key="3">
    <source>
        <dbReference type="SAM" id="MobiDB-lite"/>
    </source>
</evidence>
<sequence length="589" mass="66718">MAAMEEKPGLPEEHPQGPEIRRQVEYYFSDENLRTDLHLLQCCGGRDNLPVSISRICGFKKMRAYKGKQQIAAALRKSPLLQVTEDGKQIARKEPLQGPCATDPDFFEDDDEISYDPRARKPAVHPVPLLPQTKKEYPPGMTKNMMKPTGFEKTYVEPPITPAEAQEELAMYDPEKPFVERIELAIQRFKSKRRMHEMYAIAFNKWMKFGGVECGPRMFGGLTNNDKAEMDSEEIARALATHHVPWDRADEKLWAVDFVGVGEAFMSSFFPDQFGFAPNQIENACKVLRSFYNYLLYHSVCPEYRANLEKARALCDLAETELPKVCAAGLSLPGSFNNAASAIFDGSKAGTYTGDKEWAIQARNDGIKLGDMGMRDDQARITFMTGVSIMGTDEQDALLYTKNFKLVNDESFMLEILSITPCTDVTREAYEFQNKEYASKLQLEPLGILTCRSIHINDSNEYDLPKDKYPQGCLPKTADGKQYEFWVEDRILEECFIGMKMYGRILTLEGGIAILDEVSQVLCSFYKWLPNYLLMSDRNPKKVVIRDRDGVDGQEEGEQVKVNGGQRDGESVADDDDDEKFADDESDLD</sequence>
<dbReference type="InterPro" id="IPR036388">
    <property type="entry name" value="WH-like_DNA-bd_sf"/>
</dbReference>
<evidence type="ECO:0000256" key="1">
    <source>
        <dbReference type="ARBA" id="ARBA00022884"/>
    </source>
</evidence>
<reference evidence="5" key="1">
    <citation type="journal article" date="2020" name="Stud. Mycol.">
        <title>101 Dothideomycetes genomes: a test case for predicting lifestyles and emergence of pathogens.</title>
        <authorList>
            <person name="Haridas S."/>
            <person name="Albert R."/>
            <person name="Binder M."/>
            <person name="Bloem J."/>
            <person name="Labutti K."/>
            <person name="Salamov A."/>
            <person name="Andreopoulos B."/>
            <person name="Baker S."/>
            <person name="Barry K."/>
            <person name="Bills G."/>
            <person name="Bluhm B."/>
            <person name="Cannon C."/>
            <person name="Castanera R."/>
            <person name="Culley D."/>
            <person name="Daum C."/>
            <person name="Ezra D."/>
            <person name="Gonzalez J."/>
            <person name="Henrissat B."/>
            <person name="Kuo A."/>
            <person name="Liang C."/>
            <person name="Lipzen A."/>
            <person name="Lutzoni F."/>
            <person name="Magnuson J."/>
            <person name="Mondo S."/>
            <person name="Nolan M."/>
            <person name="Ohm R."/>
            <person name="Pangilinan J."/>
            <person name="Park H.-J."/>
            <person name="Ramirez L."/>
            <person name="Alfaro M."/>
            <person name="Sun H."/>
            <person name="Tritt A."/>
            <person name="Yoshinaga Y."/>
            <person name="Zwiers L.-H."/>
            <person name="Turgeon B."/>
            <person name="Goodwin S."/>
            <person name="Spatafora J."/>
            <person name="Crous P."/>
            <person name="Grigoriev I."/>
        </authorList>
    </citation>
    <scope>NUCLEOTIDE SEQUENCE</scope>
    <source>
        <strain evidence="5">CBS 675.92</strain>
    </source>
</reference>
<accession>A0A6A5TVR1</accession>
<evidence type="ECO:0000259" key="4">
    <source>
        <dbReference type="PROSITE" id="PS50961"/>
    </source>
</evidence>
<dbReference type="SMART" id="SM00715">
    <property type="entry name" value="LA"/>
    <property type="match status" value="1"/>
</dbReference>
<dbReference type="Gene3D" id="1.10.10.10">
    <property type="entry name" value="Winged helix-like DNA-binding domain superfamily/Winged helix DNA-binding domain"/>
    <property type="match status" value="1"/>
</dbReference>
<organism evidence="5 6">
    <name type="scientific">Byssothecium circinans</name>
    <dbReference type="NCBI Taxonomy" id="147558"/>
    <lineage>
        <taxon>Eukaryota</taxon>
        <taxon>Fungi</taxon>
        <taxon>Dikarya</taxon>
        <taxon>Ascomycota</taxon>
        <taxon>Pezizomycotina</taxon>
        <taxon>Dothideomycetes</taxon>
        <taxon>Pleosporomycetidae</taxon>
        <taxon>Pleosporales</taxon>
        <taxon>Massarineae</taxon>
        <taxon>Massarinaceae</taxon>
        <taxon>Byssothecium</taxon>
    </lineage>
</organism>
<dbReference type="Proteomes" id="UP000800035">
    <property type="component" value="Unassembled WGS sequence"/>
</dbReference>
<evidence type="ECO:0000256" key="2">
    <source>
        <dbReference type="PROSITE-ProRule" id="PRU00332"/>
    </source>
</evidence>
<dbReference type="OrthoDB" id="435402at2759"/>
<keyword evidence="1 2" id="KW-0694">RNA-binding</keyword>
<feature type="region of interest" description="Disordered" evidence="3">
    <location>
        <begin position="550"/>
        <end position="589"/>
    </location>
</feature>
<dbReference type="InterPro" id="IPR006630">
    <property type="entry name" value="La_HTH"/>
</dbReference>
<feature type="compositionally biased region" description="Acidic residues" evidence="3">
    <location>
        <begin position="571"/>
        <end position="589"/>
    </location>
</feature>
<gene>
    <name evidence="5" type="ORF">CC80DRAFT_525921</name>
</gene>
<dbReference type="GO" id="GO:0031047">
    <property type="term" value="P:regulatory ncRNA-mediated gene silencing"/>
    <property type="evidence" value="ECO:0007669"/>
    <property type="project" value="InterPro"/>
</dbReference>
<dbReference type="PANTHER" id="PTHR22792:SF140">
    <property type="entry name" value="ACHILLES, ISOFORM A"/>
    <property type="match status" value="1"/>
</dbReference>
<feature type="domain" description="HTH La-type RNA-binding" evidence="4">
    <location>
        <begin position="10"/>
        <end position="102"/>
    </location>
</feature>
<feature type="region of interest" description="Disordered" evidence="3">
    <location>
        <begin position="1"/>
        <end position="20"/>
    </location>
</feature>
<dbReference type="Pfam" id="PF05383">
    <property type="entry name" value="La"/>
    <property type="match status" value="1"/>
</dbReference>
<evidence type="ECO:0000313" key="6">
    <source>
        <dbReference type="Proteomes" id="UP000800035"/>
    </source>
</evidence>
<dbReference type="EMBL" id="ML976993">
    <property type="protein sequence ID" value="KAF1955732.1"/>
    <property type="molecule type" value="Genomic_DNA"/>
</dbReference>
<dbReference type="PROSITE" id="PS50961">
    <property type="entry name" value="HTH_LA"/>
    <property type="match status" value="1"/>
</dbReference>
<dbReference type="Pfam" id="PF09692">
    <property type="entry name" value="Arb1"/>
    <property type="match status" value="1"/>
</dbReference>
<dbReference type="PANTHER" id="PTHR22792">
    <property type="entry name" value="LUPUS LA PROTEIN-RELATED"/>
    <property type="match status" value="1"/>
</dbReference>
<dbReference type="InterPro" id="IPR045180">
    <property type="entry name" value="La_dom_prot"/>
</dbReference>
<name>A0A6A5TVR1_9PLEO</name>
<evidence type="ECO:0000313" key="5">
    <source>
        <dbReference type="EMBL" id="KAF1955732.1"/>
    </source>
</evidence>